<evidence type="ECO:0000313" key="1">
    <source>
        <dbReference type="EMBL" id="DAF63273.1"/>
    </source>
</evidence>
<protein>
    <submittedName>
        <fullName evidence="1">Uncharacterized protein</fullName>
    </submittedName>
</protein>
<sequence>MHKCTKPQKHKRINEQTIKRTNTQSKGALLPRTKRGRGVRLLDLITQQRMRVETVRHRDYLRHRVWREWWCYYCHHPMRCCP</sequence>
<dbReference type="EMBL" id="BK032837">
    <property type="protein sequence ID" value="DAF63273.1"/>
    <property type="molecule type" value="Genomic_DNA"/>
</dbReference>
<accession>A0A8S5TJC6</accession>
<organism evidence="1">
    <name type="scientific">CrAss-like virus sp. ctyM420</name>
    <dbReference type="NCBI Taxonomy" id="2828014"/>
    <lineage>
        <taxon>Viruses</taxon>
        <taxon>Duplodnaviria</taxon>
        <taxon>Heunggongvirae</taxon>
        <taxon>Uroviricota</taxon>
        <taxon>Caudoviricetes</taxon>
        <taxon>Crassvirales</taxon>
    </lineage>
</organism>
<reference evidence="1" key="1">
    <citation type="journal article" date="2021" name="Proc. Natl. Acad. Sci. U.S.A.">
        <title>A Catalog of Tens of Thousands of Viruses from Human Metagenomes Reveals Hidden Associations with Chronic Diseases.</title>
        <authorList>
            <person name="Tisza M.J."/>
            <person name="Buck C.B."/>
        </authorList>
    </citation>
    <scope>NUCLEOTIDE SEQUENCE</scope>
    <source>
        <strain evidence="1">CtyM420</strain>
    </source>
</reference>
<name>A0A8S5TJC6_9CAUD</name>
<proteinExistence type="predicted"/>